<dbReference type="GO" id="GO:0005975">
    <property type="term" value="P:carbohydrate metabolic process"/>
    <property type="evidence" value="ECO:0007669"/>
    <property type="project" value="InterPro"/>
</dbReference>
<dbReference type="InterPro" id="IPR017853">
    <property type="entry name" value="GH"/>
</dbReference>
<dbReference type="Proteomes" id="UP001154282">
    <property type="component" value="Unassembled WGS sequence"/>
</dbReference>
<dbReference type="Pfam" id="PF02446">
    <property type="entry name" value="Glyco_hydro_77"/>
    <property type="match status" value="1"/>
</dbReference>
<evidence type="ECO:0000313" key="11">
    <source>
        <dbReference type="Proteomes" id="UP001154282"/>
    </source>
</evidence>
<comment type="similarity">
    <text evidence="2 9">Belongs to the disproportionating enzyme family.</text>
</comment>
<dbReference type="Gene3D" id="3.20.20.80">
    <property type="entry name" value="Glycosidases"/>
    <property type="match status" value="1"/>
</dbReference>
<comment type="catalytic activity">
    <reaction evidence="1 9">
        <text>Transfers a segment of a (1-&gt;4)-alpha-D-glucan to a new position in an acceptor, which may be glucose or a (1-&gt;4)-alpha-D-glucan.</text>
        <dbReference type="EC" id="2.4.1.25"/>
    </reaction>
</comment>
<dbReference type="AlphaFoldDB" id="A0AAV0RE13"/>
<gene>
    <name evidence="10" type="ORF">LITE_LOCUS47287</name>
</gene>
<evidence type="ECO:0000256" key="5">
    <source>
        <dbReference type="ARBA" id="ARBA00022679"/>
    </source>
</evidence>
<evidence type="ECO:0000256" key="4">
    <source>
        <dbReference type="ARBA" id="ARBA00022676"/>
    </source>
</evidence>
<dbReference type="NCBIfam" id="TIGR00217">
    <property type="entry name" value="malQ"/>
    <property type="match status" value="1"/>
</dbReference>
<protein>
    <recommendedName>
        <fullName evidence="3 9">4-alpha-glucanotransferase</fullName>
        <ecNumber evidence="3 9">2.4.1.25</ecNumber>
    </recommendedName>
    <alternativeName>
        <fullName evidence="7 9">Amylomaltase</fullName>
    </alternativeName>
    <alternativeName>
        <fullName evidence="8 9">Disproportionating enzyme</fullName>
    </alternativeName>
</protein>
<dbReference type="PANTHER" id="PTHR32438:SF5">
    <property type="entry name" value="4-ALPHA-GLUCANOTRANSFERASE DPE1, CHLOROPLASTIC_AMYLOPLASTIC"/>
    <property type="match status" value="1"/>
</dbReference>
<comment type="caution">
    <text evidence="10">The sequence shown here is derived from an EMBL/GenBank/DDBJ whole genome shotgun (WGS) entry which is preliminary data.</text>
</comment>
<dbReference type="NCBIfam" id="NF011080">
    <property type="entry name" value="PRK14508.1-3"/>
    <property type="match status" value="1"/>
</dbReference>
<evidence type="ECO:0000313" key="10">
    <source>
        <dbReference type="EMBL" id="CAI0554683.1"/>
    </source>
</evidence>
<keyword evidence="6 9" id="KW-0119">Carbohydrate metabolism</keyword>
<evidence type="ECO:0000256" key="3">
    <source>
        <dbReference type="ARBA" id="ARBA00012560"/>
    </source>
</evidence>
<evidence type="ECO:0000256" key="1">
    <source>
        <dbReference type="ARBA" id="ARBA00000439"/>
    </source>
</evidence>
<sequence length="508" mass="56761">MAQLSSISLSPACISSPASTSAAPFLLLPVSRRFDSSLRRRGFPALATLSMTSELSRAASFAVGESFPDAYGDWLPKRDPGSRRRAGVLLHPTSLRGPHGIGDLGQEAFRFVDWLSDAGCSVWQVLPLVPPDDEGSPYSGKDANCGNTLLISLEELVKDGLLSADELPEPIDAERVNFSAASELKDPLITKAAERLVKSDSNLKRQLDDFRKDPSIASWLLDAAYFAAIDNSTNALDWYQWPEPLKNRHLAALEDIYEREKDFIDIFIARQFLFQRQWRKLRAYAQKNGVSIMGDMPIYVGYHSADVWANKKHFLLNKSGFPLLVSGVPPDAFSETGQLWGSPLYHWNSMEKDGFSWWVKRIRRAQDLYDEFRIDHFRGFAGYWAVSSEAKIAMIGNWKAGPGKSLFDAISRAVGDIKIIAEDLGVITEDVVELRKSIGAPGMAVLQFAFGSDAENPHLPHNHEANQVVYTGTHDNDTIQGWWDVLQQEEKMNVSFFCESYTSFNTEN</sequence>
<accession>A0AAV0RE13</accession>
<name>A0AAV0RE13_9ROSI</name>
<proteinExistence type="inferred from homology"/>
<reference evidence="10" key="1">
    <citation type="submission" date="2022-08" db="EMBL/GenBank/DDBJ databases">
        <authorList>
            <person name="Gutierrez-Valencia J."/>
        </authorList>
    </citation>
    <scope>NUCLEOTIDE SEQUENCE</scope>
</reference>
<keyword evidence="11" id="KW-1185">Reference proteome</keyword>
<dbReference type="InterPro" id="IPR003385">
    <property type="entry name" value="Glyco_hydro_77"/>
</dbReference>
<dbReference type="SUPFAM" id="SSF51445">
    <property type="entry name" value="(Trans)glycosidases"/>
    <property type="match status" value="1"/>
</dbReference>
<keyword evidence="5 9" id="KW-0808">Transferase</keyword>
<keyword evidence="4 9" id="KW-0328">Glycosyltransferase</keyword>
<dbReference type="GO" id="GO:0004134">
    <property type="term" value="F:4-alpha-glucanotransferase activity"/>
    <property type="evidence" value="ECO:0007669"/>
    <property type="project" value="UniProtKB-EC"/>
</dbReference>
<evidence type="ECO:0000256" key="8">
    <source>
        <dbReference type="ARBA" id="ARBA00031501"/>
    </source>
</evidence>
<dbReference type="EMBL" id="CAMGYJ010000010">
    <property type="protein sequence ID" value="CAI0554683.1"/>
    <property type="molecule type" value="Genomic_DNA"/>
</dbReference>
<dbReference type="EC" id="2.4.1.25" evidence="3 9"/>
<organism evidence="10 11">
    <name type="scientific">Linum tenue</name>
    <dbReference type="NCBI Taxonomy" id="586396"/>
    <lineage>
        <taxon>Eukaryota</taxon>
        <taxon>Viridiplantae</taxon>
        <taxon>Streptophyta</taxon>
        <taxon>Embryophyta</taxon>
        <taxon>Tracheophyta</taxon>
        <taxon>Spermatophyta</taxon>
        <taxon>Magnoliopsida</taxon>
        <taxon>eudicotyledons</taxon>
        <taxon>Gunneridae</taxon>
        <taxon>Pentapetalae</taxon>
        <taxon>rosids</taxon>
        <taxon>fabids</taxon>
        <taxon>Malpighiales</taxon>
        <taxon>Linaceae</taxon>
        <taxon>Linum</taxon>
    </lineage>
</organism>
<evidence type="ECO:0000256" key="6">
    <source>
        <dbReference type="ARBA" id="ARBA00023277"/>
    </source>
</evidence>
<evidence type="ECO:0000256" key="9">
    <source>
        <dbReference type="RuleBase" id="RU361207"/>
    </source>
</evidence>
<dbReference type="PANTHER" id="PTHR32438">
    <property type="entry name" value="4-ALPHA-GLUCANOTRANSFERASE DPE1, CHLOROPLASTIC/AMYLOPLASTIC"/>
    <property type="match status" value="1"/>
</dbReference>
<evidence type="ECO:0000256" key="7">
    <source>
        <dbReference type="ARBA" id="ARBA00031423"/>
    </source>
</evidence>
<evidence type="ECO:0000256" key="2">
    <source>
        <dbReference type="ARBA" id="ARBA00005684"/>
    </source>
</evidence>